<evidence type="ECO:0000313" key="2">
    <source>
        <dbReference type="Proteomes" id="UP000054805"/>
    </source>
</evidence>
<organism evidence="1 2">
    <name type="scientific">Trichinella pseudospiralis</name>
    <name type="common">Parasitic roundworm</name>
    <dbReference type="NCBI Taxonomy" id="6337"/>
    <lineage>
        <taxon>Eukaryota</taxon>
        <taxon>Metazoa</taxon>
        <taxon>Ecdysozoa</taxon>
        <taxon>Nematoda</taxon>
        <taxon>Enoplea</taxon>
        <taxon>Dorylaimia</taxon>
        <taxon>Trichinellida</taxon>
        <taxon>Trichinellidae</taxon>
        <taxon>Trichinella</taxon>
    </lineage>
</organism>
<keyword evidence="2" id="KW-1185">Reference proteome</keyword>
<accession>A0A0V1IT32</accession>
<evidence type="ECO:0000313" key="1">
    <source>
        <dbReference type="EMBL" id="KRZ25799.1"/>
    </source>
</evidence>
<dbReference type="AlphaFoldDB" id="A0A0V1IT32"/>
<reference evidence="1 2" key="1">
    <citation type="submission" date="2015-01" db="EMBL/GenBank/DDBJ databases">
        <title>Evolution of Trichinella species and genotypes.</title>
        <authorList>
            <person name="Korhonen P.K."/>
            <person name="Edoardo P."/>
            <person name="Giuseppe L.R."/>
            <person name="Gasser R.B."/>
        </authorList>
    </citation>
    <scope>NUCLEOTIDE SEQUENCE [LARGE SCALE GENOMIC DNA]</scope>
    <source>
        <strain evidence="1">ISS588</strain>
    </source>
</reference>
<name>A0A0V1IT32_TRIPS</name>
<proteinExistence type="predicted"/>
<gene>
    <name evidence="1" type="ORF">T4B_5943</name>
</gene>
<dbReference type="EMBL" id="JYDS01000095">
    <property type="protein sequence ID" value="KRZ25799.1"/>
    <property type="molecule type" value="Genomic_DNA"/>
</dbReference>
<protein>
    <submittedName>
        <fullName evidence="1">Uncharacterized protein</fullName>
    </submittedName>
</protein>
<comment type="caution">
    <text evidence="1">The sequence shown here is derived from an EMBL/GenBank/DDBJ whole genome shotgun (WGS) entry which is preliminary data.</text>
</comment>
<dbReference type="Proteomes" id="UP000054805">
    <property type="component" value="Unassembled WGS sequence"/>
</dbReference>
<sequence>MNLNLVENLFTSTTTTSKQQAVVHFNSDREAVIEKSRVFAALHNFIRPIAVRCDYKLSFIHSAIFQVHFDYLFKDYVVKIFAQSES</sequence>